<feature type="transmembrane region" description="Helical" evidence="7">
    <location>
        <begin position="300"/>
        <end position="326"/>
    </location>
</feature>
<dbReference type="RefSeq" id="WP_344008719.1">
    <property type="nucleotide sequence ID" value="NZ_BAAAMY010000009.1"/>
</dbReference>
<feature type="transmembrane region" description="Helical" evidence="7">
    <location>
        <begin position="9"/>
        <end position="29"/>
    </location>
</feature>
<dbReference type="InterPro" id="IPR000515">
    <property type="entry name" value="MetI-like"/>
</dbReference>
<evidence type="ECO:0000256" key="4">
    <source>
        <dbReference type="ARBA" id="ARBA00022692"/>
    </source>
</evidence>
<keyword evidence="6 7" id="KW-0472">Membrane</keyword>
<evidence type="ECO:0000256" key="1">
    <source>
        <dbReference type="ARBA" id="ARBA00004651"/>
    </source>
</evidence>
<dbReference type="PROSITE" id="PS50928">
    <property type="entry name" value="ABC_TM1"/>
    <property type="match status" value="1"/>
</dbReference>
<dbReference type="PANTHER" id="PTHR43163:SF9">
    <property type="entry name" value="ABC TRANSPORTER PERMEASE PROTEIN"/>
    <property type="match status" value="1"/>
</dbReference>
<evidence type="ECO:0000256" key="3">
    <source>
        <dbReference type="ARBA" id="ARBA00022475"/>
    </source>
</evidence>
<dbReference type="EMBL" id="BAAAMY010000009">
    <property type="protein sequence ID" value="GAA1928433.1"/>
    <property type="molecule type" value="Genomic_DNA"/>
</dbReference>
<evidence type="ECO:0000256" key="5">
    <source>
        <dbReference type="ARBA" id="ARBA00022989"/>
    </source>
</evidence>
<proteinExistence type="inferred from homology"/>
<dbReference type="InterPro" id="IPR045621">
    <property type="entry name" value="BPD_transp_1_N"/>
</dbReference>
<keyword evidence="2 7" id="KW-0813">Transport</keyword>
<dbReference type="PANTHER" id="PTHR43163">
    <property type="entry name" value="DIPEPTIDE TRANSPORT SYSTEM PERMEASE PROTEIN DPPB-RELATED"/>
    <property type="match status" value="1"/>
</dbReference>
<evidence type="ECO:0000256" key="7">
    <source>
        <dbReference type="RuleBase" id="RU363032"/>
    </source>
</evidence>
<reference evidence="10" key="1">
    <citation type="journal article" date="2019" name="Int. J. Syst. Evol. Microbiol.">
        <title>The Global Catalogue of Microorganisms (GCM) 10K type strain sequencing project: providing services to taxonomists for standard genome sequencing and annotation.</title>
        <authorList>
            <consortium name="The Broad Institute Genomics Platform"/>
            <consortium name="The Broad Institute Genome Sequencing Center for Infectious Disease"/>
            <person name="Wu L."/>
            <person name="Ma J."/>
        </authorList>
    </citation>
    <scope>NUCLEOTIDE SEQUENCE [LARGE SCALE GENOMIC DNA]</scope>
    <source>
        <strain evidence="10">JCM 14046</strain>
    </source>
</reference>
<organism evidence="9 10">
    <name type="scientific">Nocardioides lentus</name>
    <dbReference type="NCBI Taxonomy" id="338077"/>
    <lineage>
        <taxon>Bacteria</taxon>
        <taxon>Bacillati</taxon>
        <taxon>Actinomycetota</taxon>
        <taxon>Actinomycetes</taxon>
        <taxon>Propionibacteriales</taxon>
        <taxon>Nocardioidaceae</taxon>
        <taxon>Nocardioides</taxon>
    </lineage>
</organism>
<name>A0ABP5B2K8_9ACTN</name>
<feature type="transmembrane region" description="Helical" evidence="7">
    <location>
        <begin position="194"/>
        <end position="210"/>
    </location>
</feature>
<dbReference type="InterPro" id="IPR035906">
    <property type="entry name" value="MetI-like_sf"/>
</dbReference>
<dbReference type="Pfam" id="PF00528">
    <property type="entry name" value="BPD_transp_1"/>
    <property type="match status" value="1"/>
</dbReference>
<sequence length="333" mass="35972">MFAFVVKRLLSGVLVLAVISVSIFVLFWYGPRSPAQGLCDRRTNNRCTDEFLADLEQSLGYNNPMLSEFGKYVGGIFAGREIDLGNTTVECAAPCLGLSYSTFVPVFDELVARLPATVSLAVGASVIILLVGVTSGVMAARRRGTVADKALVSATLIMSSIPYVLFALLAALYLNIVNEVFPQAGYTPLTENPAAWLTGLLLPWLALGLYNSTQYTRFSRGAMIEALNEDYIRTAKAKGLDTRTVTIRHGLRAALVPIVTIFGIDFAFLLAGTIFTEIIFGVPGVGRWGLEAIRIEDLPVVQATVLFGAIVVVLANITVDVLYSVLDPRVRIS</sequence>
<evidence type="ECO:0000313" key="10">
    <source>
        <dbReference type="Proteomes" id="UP001501612"/>
    </source>
</evidence>
<keyword evidence="3" id="KW-1003">Cell membrane</keyword>
<keyword evidence="10" id="KW-1185">Reference proteome</keyword>
<dbReference type="SUPFAM" id="SSF161098">
    <property type="entry name" value="MetI-like"/>
    <property type="match status" value="1"/>
</dbReference>
<keyword evidence="5 7" id="KW-1133">Transmembrane helix</keyword>
<dbReference type="Pfam" id="PF19300">
    <property type="entry name" value="BPD_transp_1_N"/>
    <property type="match status" value="1"/>
</dbReference>
<dbReference type="Gene3D" id="1.10.3720.10">
    <property type="entry name" value="MetI-like"/>
    <property type="match status" value="1"/>
</dbReference>
<evidence type="ECO:0000313" key="9">
    <source>
        <dbReference type="EMBL" id="GAA1928433.1"/>
    </source>
</evidence>
<evidence type="ECO:0000256" key="2">
    <source>
        <dbReference type="ARBA" id="ARBA00022448"/>
    </source>
</evidence>
<feature type="domain" description="ABC transmembrane type-1" evidence="8">
    <location>
        <begin position="114"/>
        <end position="323"/>
    </location>
</feature>
<comment type="caution">
    <text evidence="9">The sequence shown here is derived from an EMBL/GenBank/DDBJ whole genome shotgun (WGS) entry which is preliminary data.</text>
</comment>
<feature type="transmembrane region" description="Helical" evidence="7">
    <location>
        <begin position="253"/>
        <end position="280"/>
    </location>
</feature>
<dbReference type="CDD" id="cd06261">
    <property type="entry name" value="TM_PBP2"/>
    <property type="match status" value="1"/>
</dbReference>
<dbReference type="Proteomes" id="UP001501612">
    <property type="component" value="Unassembled WGS sequence"/>
</dbReference>
<evidence type="ECO:0000256" key="6">
    <source>
        <dbReference type="ARBA" id="ARBA00023136"/>
    </source>
</evidence>
<comment type="similarity">
    <text evidence="7">Belongs to the binding-protein-dependent transport system permease family.</text>
</comment>
<feature type="transmembrane region" description="Helical" evidence="7">
    <location>
        <begin position="151"/>
        <end position="174"/>
    </location>
</feature>
<accession>A0ABP5B2K8</accession>
<feature type="transmembrane region" description="Helical" evidence="7">
    <location>
        <begin position="118"/>
        <end position="139"/>
    </location>
</feature>
<evidence type="ECO:0000259" key="8">
    <source>
        <dbReference type="PROSITE" id="PS50928"/>
    </source>
</evidence>
<comment type="subcellular location">
    <subcellularLocation>
        <location evidence="1 7">Cell membrane</location>
        <topology evidence="1 7">Multi-pass membrane protein</topology>
    </subcellularLocation>
</comment>
<gene>
    <name evidence="9" type="ORF">GCM10009737_32910</name>
</gene>
<keyword evidence="4 7" id="KW-0812">Transmembrane</keyword>
<protein>
    <submittedName>
        <fullName evidence="9">ABC transporter permease subunit</fullName>
    </submittedName>
</protein>